<dbReference type="Gene3D" id="3.30.565.10">
    <property type="entry name" value="Histidine kinase-like ATPase, C-terminal domain"/>
    <property type="match status" value="1"/>
</dbReference>
<dbReference type="OrthoDB" id="5769716at2"/>
<dbReference type="SMART" id="SM00387">
    <property type="entry name" value="HATPase_c"/>
    <property type="match status" value="1"/>
</dbReference>
<dbReference type="InterPro" id="IPR036890">
    <property type="entry name" value="HATPase_C_sf"/>
</dbReference>
<gene>
    <name evidence="2" type="ORF">FXB40_30660</name>
</gene>
<comment type="caution">
    <text evidence="2">The sequence shown here is derived from an EMBL/GenBank/DDBJ whole genome shotgun (WGS) entry which is preliminary data.</text>
</comment>
<keyword evidence="3" id="KW-1185">Reference proteome</keyword>
<sequence length="134" mass="14174">MPTTKTERLGIKISDDVVRVRQLTRMLSVEVGLGLVDQTKVVTAASELARNTLDYGGGGEVIAEIVEQGGRRGVRLTFEDKGPGIADIEQALKDGFTSGRGMGLGLGGAKRLCNEFSIVSAPGTGTKVTIARWK</sequence>
<accession>A0A5D3K741</accession>
<dbReference type="RefSeq" id="WP_148775838.1">
    <property type="nucleotide sequence ID" value="NZ_VSSS01000050.1"/>
</dbReference>
<dbReference type="InterPro" id="IPR003594">
    <property type="entry name" value="HATPase_dom"/>
</dbReference>
<dbReference type="AlphaFoldDB" id="A0A5D3K741"/>
<protein>
    <submittedName>
        <fullName evidence="2">Anti-sigma regulatory factor</fullName>
    </submittedName>
</protein>
<dbReference type="CDD" id="cd16934">
    <property type="entry name" value="HATPase_RsbT-like"/>
    <property type="match status" value="1"/>
</dbReference>
<evidence type="ECO:0000313" key="3">
    <source>
        <dbReference type="Proteomes" id="UP000324758"/>
    </source>
</evidence>
<reference evidence="2 3" key="1">
    <citation type="submission" date="2019-08" db="EMBL/GenBank/DDBJ databases">
        <title>Bradyrhizobium hipponensis sp. nov., a rhizobium isolated from a Lupinus angustifolius root nodule in Tunisia.</title>
        <authorList>
            <person name="Off K."/>
            <person name="Rejili M."/>
            <person name="Mars M."/>
            <person name="Brachmann A."/>
            <person name="Marin M."/>
        </authorList>
    </citation>
    <scope>NUCLEOTIDE SEQUENCE [LARGE SCALE GENOMIC DNA]</scope>
    <source>
        <strain evidence="2 3">CTAW71</strain>
    </source>
</reference>
<evidence type="ECO:0000259" key="1">
    <source>
        <dbReference type="SMART" id="SM00387"/>
    </source>
</evidence>
<proteinExistence type="predicted"/>
<dbReference type="Pfam" id="PF02518">
    <property type="entry name" value="HATPase_c"/>
    <property type="match status" value="1"/>
</dbReference>
<dbReference type="SUPFAM" id="SSF55874">
    <property type="entry name" value="ATPase domain of HSP90 chaperone/DNA topoisomerase II/histidine kinase"/>
    <property type="match status" value="1"/>
</dbReference>
<feature type="domain" description="Histidine kinase/HSP90-like ATPase" evidence="1">
    <location>
        <begin position="36"/>
        <end position="134"/>
    </location>
</feature>
<dbReference type="EMBL" id="VSSS01000050">
    <property type="protein sequence ID" value="TYL90986.1"/>
    <property type="molecule type" value="Genomic_DNA"/>
</dbReference>
<organism evidence="2 3">
    <name type="scientific">Bradyrhizobium rifense</name>
    <dbReference type="NCBI Taxonomy" id="515499"/>
    <lineage>
        <taxon>Bacteria</taxon>
        <taxon>Pseudomonadati</taxon>
        <taxon>Pseudomonadota</taxon>
        <taxon>Alphaproteobacteria</taxon>
        <taxon>Hyphomicrobiales</taxon>
        <taxon>Nitrobacteraceae</taxon>
        <taxon>Bradyrhizobium</taxon>
    </lineage>
</organism>
<evidence type="ECO:0000313" key="2">
    <source>
        <dbReference type="EMBL" id="TYL90986.1"/>
    </source>
</evidence>
<name>A0A5D3K741_9BRAD</name>
<dbReference type="Proteomes" id="UP000324758">
    <property type="component" value="Unassembled WGS sequence"/>
</dbReference>